<reference evidence="7" key="1">
    <citation type="submission" date="2015-12" db="EMBL/GenBank/DDBJ databases">
        <title>FDA dAtabase for Regulatory Grade micrObial Sequences (FDA-ARGOS): Supporting development and validation of Infectious Disease Dx tests.</title>
        <authorList>
            <person name="Case J."/>
            <person name="Tallon L."/>
            <person name="Sadzewicz L."/>
            <person name="Sengamalay N."/>
            <person name="Ott S."/>
            <person name="Godinez A."/>
            <person name="Nagaraj S."/>
            <person name="Nadendla S."/>
            <person name="Sichtig H."/>
        </authorList>
    </citation>
    <scope>NUCLEOTIDE SEQUENCE [LARGE SCALE GENOMIC DNA]</scope>
    <source>
        <strain evidence="7">FDAARGOS_147</strain>
    </source>
</reference>
<evidence type="ECO:0000259" key="5">
    <source>
        <dbReference type="PROSITE" id="PS50931"/>
    </source>
</evidence>
<sequence length="296" mass="32243">MKKELDRMRDMALFVQVAALGSLTRAAESTGVPASTLSRRISEFESQIGVKLLHRSTRRLALTDVGQRYLERITEVVDRARAISGELEEEMARPTGQLRVCAPVDFSAYFPEAALADYCASHPGVRFELHCSAELPDLATEPYDVCIATAEPPRASRMVRRRIGMAGYQLYASPAYLHDFGEPAHPADLARHRCLLMPDAGPGLALANGDARTQVDVSPLLVLNNQLAVENLLRDGLGIGPLTRGRAARLVRDGVLLPVLPGWTLPPRPILALTASRALPARVRGFIDLLAARVVT</sequence>
<evidence type="ECO:0000313" key="7">
    <source>
        <dbReference type="Proteomes" id="UP000060602"/>
    </source>
</evidence>
<evidence type="ECO:0000313" key="6">
    <source>
        <dbReference type="EMBL" id="AMG39586.1"/>
    </source>
</evidence>
<dbReference type="Gene3D" id="3.40.190.290">
    <property type="match status" value="1"/>
</dbReference>
<evidence type="ECO:0000256" key="3">
    <source>
        <dbReference type="ARBA" id="ARBA00023125"/>
    </source>
</evidence>
<dbReference type="InterPro" id="IPR036388">
    <property type="entry name" value="WH-like_DNA-bd_sf"/>
</dbReference>
<dbReference type="InterPro" id="IPR036390">
    <property type="entry name" value="WH_DNA-bd_sf"/>
</dbReference>
<keyword evidence="3" id="KW-0238">DNA-binding</keyword>
<dbReference type="PANTHER" id="PTHR30537:SF5">
    <property type="entry name" value="HTH-TYPE TRANSCRIPTIONAL ACTIVATOR TTDR-RELATED"/>
    <property type="match status" value="1"/>
</dbReference>
<dbReference type="PROSITE" id="PS50931">
    <property type="entry name" value="HTH_LYSR"/>
    <property type="match status" value="1"/>
</dbReference>
<protein>
    <submittedName>
        <fullName evidence="6">LysR family transcriptional regulator</fullName>
    </submittedName>
</protein>
<evidence type="ECO:0000256" key="1">
    <source>
        <dbReference type="ARBA" id="ARBA00009437"/>
    </source>
</evidence>
<dbReference type="InterPro" id="IPR058163">
    <property type="entry name" value="LysR-type_TF_proteobact-type"/>
</dbReference>
<dbReference type="Proteomes" id="UP000060602">
    <property type="component" value="Chromosome"/>
</dbReference>
<evidence type="ECO:0000256" key="2">
    <source>
        <dbReference type="ARBA" id="ARBA00023015"/>
    </source>
</evidence>
<dbReference type="GO" id="GO:0003700">
    <property type="term" value="F:DNA-binding transcription factor activity"/>
    <property type="evidence" value="ECO:0007669"/>
    <property type="project" value="InterPro"/>
</dbReference>
<comment type="similarity">
    <text evidence="1">Belongs to the LysR transcriptional regulatory family.</text>
</comment>
<dbReference type="FunFam" id="1.10.10.10:FF:000001">
    <property type="entry name" value="LysR family transcriptional regulator"/>
    <property type="match status" value="1"/>
</dbReference>
<keyword evidence="4" id="KW-0804">Transcription</keyword>
<dbReference type="PANTHER" id="PTHR30537">
    <property type="entry name" value="HTH-TYPE TRANSCRIPTIONAL REGULATOR"/>
    <property type="match status" value="1"/>
</dbReference>
<dbReference type="InterPro" id="IPR005119">
    <property type="entry name" value="LysR_subst-bd"/>
</dbReference>
<dbReference type="RefSeq" id="WP_061073919.1">
    <property type="nucleotide sequence ID" value="NZ_CP014060.2"/>
</dbReference>
<dbReference type="CDD" id="cd08422">
    <property type="entry name" value="PBP2_CrgA_like"/>
    <property type="match status" value="1"/>
</dbReference>
<dbReference type="Pfam" id="PF03466">
    <property type="entry name" value="LysR_substrate"/>
    <property type="match status" value="1"/>
</dbReference>
<organism evidence="6 7">
    <name type="scientific">Alcaligenes xylosoxydans xylosoxydans</name>
    <name type="common">Achromobacter xylosoxidans</name>
    <dbReference type="NCBI Taxonomy" id="85698"/>
    <lineage>
        <taxon>Bacteria</taxon>
        <taxon>Pseudomonadati</taxon>
        <taxon>Pseudomonadota</taxon>
        <taxon>Betaproteobacteria</taxon>
        <taxon>Burkholderiales</taxon>
        <taxon>Alcaligenaceae</taxon>
        <taxon>Achromobacter</taxon>
    </lineage>
</organism>
<dbReference type="EMBL" id="CP014060">
    <property type="protein sequence ID" value="AMG39586.1"/>
    <property type="molecule type" value="Genomic_DNA"/>
</dbReference>
<accession>A0A0X8P474</accession>
<dbReference type="InterPro" id="IPR000847">
    <property type="entry name" value="LysR_HTH_N"/>
</dbReference>
<dbReference type="Gene3D" id="1.10.10.10">
    <property type="entry name" value="Winged helix-like DNA-binding domain superfamily/Winged helix DNA-binding domain"/>
    <property type="match status" value="1"/>
</dbReference>
<feature type="domain" description="HTH lysR-type" evidence="5">
    <location>
        <begin position="6"/>
        <end position="63"/>
    </location>
</feature>
<evidence type="ECO:0000256" key="4">
    <source>
        <dbReference type="ARBA" id="ARBA00023163"/>
    </source>
</evidence>
<dbReference type="SUPFAM" id="SSF53850">
    <property type="entry name" value="Periplasmic binding protein-like II"/>
    <property type="match status" value="1"/>
</dbReference>
<dbReference type="AlphaFoldDB" id="A0A0X8P474"/>
<dbReference type="SUPFAM" id="SSF46785">
    <property type="entry name" value="Winged helix' DNA-binding domain"/>
    <property type="match status" value="1"/>
</dbReference>
<dbReference type="Pfam" id="PF00126">
    <property type="entry name" value="HTH_1"/>
    <property type="match status" value="1"/>
</dbReference>
<dbReference type="GO" id="GO:0006351">
    <property type="term" value="P:DNA-templated transcription"/>
    <property type="evidence" value="ECO:0007669"/>
    <property type="project" value="TreeGrafter"/>
</dbReference>
<gene>
    <name evidence="6" type="ORF">AL504_28460</name>
</gene>
<proteinExistence type="inferred from homology"/>
<dbReference type="GO" id="GO:0043565">
    <property type="term" value="F:sequence-specific DNA binding"/>
    <property type="evidence" value="ECO:0007669"/>
    <property type="project" value="TreeGrafter"/>
</dbReference>
<name>A0A0X8P474_ALCXX</name>
<keyword evidence="2" id="KW-0805">Transcription regulation</keyword>